<evidence type="ECO:0000313" key="4">
    <source>
        <dbReference type="EMBL" id="MFC4586534.1"/>
    </source>
</evidence>
<keyword evidence="5" id="KW-1185">Reference proteome</keyword>
<dbReference type="InterPro" id="IPR020845">
    <property type="entry name" value="AMP-binding_CS"/>
</dbReference>
<dbReference type="EMBL" id="JBHSFN010000005">
    <property type="protein sequence ID" value="MFC4586534.1"/>
    <property type="molecule type" value="Genomic_DNA"/>
</dbReference>
<keyword evidence="2" id="KW-0597">Phosphoprotein</keyword>
<dbReference type="InterPro" id="IPR020802">
    <property type="entry name" value="TesA-like"/>
</dbReference>
<proteinExistence type="predicted"/>
<sequence length="1325" mass="145304">MPMELVKHSDTVGDAADTRIAEFRPAASDENALIARRFNETTRLPIGDKSLPELLREQVRIRPESTAVVDGDETLTYAELEESASVLGSYLRHLGVAADDCVGVFVEPSAELMIGAWGILYSGGAYLPLSPEYPEERLRFMIEDGPVGIIFTQEALRERLEELAPQGTTIVTFEQALDFAAIGAAAGERDGTSGPFPRDLAYIIYTSGSTGKPKGVMIEHRSIVNQMRWLGAVHGLDQDKIVLQKTPMSFDAAQWEILAPVCGSTVVMGTPGIYRDPERLVETIVRHGVTTLQCVPTLLQALLDLDEIHDCTSLTQVFSGGEALSANLALQCLDTLPGCELVNLYGPTECTINSSSYTVDRASLTEGPNSISIGAPVHNTHYYILDERRSPVGVGEIGELHVGGAQLARGYLHRPDLTADRFIGNPFYGDHGYAKLYKTGDLAYLNPDGTVQFVGRADNQVKLRGFRVELDEIKLAVETHDWVRNAAVIVKNDARTGFQSLIAFVELNPKEAALMDQGAHGAHHQSKESKLQVKAQLSNLGCRDAAEIAGRVTVDLPGKAATDEQRRRVFARKTYRFYEGGSVTKADVLRLLASRTADVTPRVLDELTFAEFGEILRYFGQHLSDERLLPKYGYASPGSLYATQMYLELTGIGGLRPGIYYFHPVHHQLILIRETEGTAAAGATVHFVGKKRAIEPVYKNNIQEVLRIEAGHMVGLFEEVLPEYGLTMRALDDAPATKDLLEVADEDYYLGTFAMVPYAPAAPDPSLETYVQAHPGMVADLPAGQYRYTGGDLTRISGELVLKKHVIAINQSVYQRASIGITVLSSAPRSWSSYVGLGRELQRLQMNDIGMGFMSSGYSSETGNDLPSAKRIESILRACGAESGPSYFFVGGRVSEEQVSGVDMKEDVVHMKGPTELIKDDLVNFLPDYMMPNRVVVLDKLPLTANGKIDMKGLEASDRANFGVVDRPFVAPRTRTEERISVIWKKEMKRDVASIDDDFFEADGNSLIATKLINKINREFGSSLPLQILFEASTIEELALLVDGEVSGSSSRLVRLQPQGTGAPVYCWPGLGGFTMNLRTLAGRMGVERPFYGVQAHGINAGETPYATIREMAAEDVRMIRELQPDGPYTLWGYSFGARVAFETAYQLEQAGQQVENLFLIAPGSPKVRVGDVLIDGDDPSYDNPAYVTILFSVFAGGISGPLLAECLRVATDDDSFTSFICRSFSDLDVDQVRRIVRIVSQTFQLKYTFRELTERRIAAPITIFKAQGDDYSFIEGNSGYSAEPPAVADLEADHYSLLREPDIGELVRAIRHRLGTGPATVHPT</sequence>
<dbReference type="Gene3D" id="3.40.50.1820">
    <property type="entry name" value="alpha/beta hydrolase"/>
    <property type="match status" value="1"/>
</dbReference>
<evidence type="ECO:0000259" key="3">
    <source>
        <dbReference type="PROSITE" id="PS50075"/>
    </source>
</evidence>
<comment type="caution">
    <text evidence="4">The sequence shown here is derived from an EMBL/GenBank/DDBJ whole genome shotgun (WGS) entry which is preliminary data.</text>
</comment>
<accession>A0ABV9EC00</accession>
<dbReference type="SMART" id="SM00824">
    <property type="entry name" value="PKS_TE"/>
    <property type="match status" value="1"/>
</dbReference>
<dbReference type="PROSITE" id="PS50075">
    <property type="entry name" value="CARRIER"/>
    <property type="match status" value="1"/>
</dbReference>
<dbReference type="SMART" id="SM00823">
    <property type="entry name" value="PKS_PP"/>
    <property type="match status" value="1"/>
</dbReference>
<dbReference type="InterPro" id="IPR020459">
    <property type="entry name" value="AMP-binding"/>
</dbReference>
<dbReference type="Gene3D" id="3.40.50.980">
    <property type="match status" value="2"/>
</dbReference>
<dbReference type="RefSeq" id="WP_262841464.1">
    <property type="nucleotide sequence ID" value="NZ_JANZYP010000005.1"/>
</dbReference>
<keyword evidence="1" id="KW-0596">Phosphopantetheine</keyword>
<organism evidence="4 5">
    <name type="scientific">Sphaerisporangium corydalis</name>
    <dbReference type="NCBI Taxonomy" id="1441875"/>
    <lineage>
        <taxon>Bacteria</taxon>
        <taxon>Bacillati</taxon>
        <taxon>Actinomycetota</taxon>
        <taxon>Actinomycetes</taxon>
        <taxon>Streptosporangiales</taxon>
        <taxon>Streptosporangiaceae</taxon>
        <taxon>Sphaerisporangium</taxon>
    </lineage>
</organism>
<dbReference type="PRINTS" id="PR00154">
    <property type="entry name" value="AMPBINDING"/>
</dbReference>
<dbReference type="InterPro" id="IPR045851">
    <property type="entry name" value="AMP-bd_C_sf"/>
</dbReference>
<dbReference type="Gene3D" id="3.40.109.10">
    <property type="entry name" value="NADH Oxidase"/>
    <property type="match status" value="1"/>
</dbReference>
<dbReference type="Gene3D" id="3.30.300.30">
    <property type="match status" value="2"/>
</dbReference>
<dbReference type="Pfam" id="PF00550">
    <property type="entry name" value="PP-binding"/>
    <property type="match status" value="1"/>
</dbReference>
<dbReference type="InterPro" id="IPR000873">
    <property type="entry name" value="AMP-dep_synth/lig_dom"/>
</dbReference>
<dbReference type="InterPro" id="IPR000415">
    <property type="entry name" value="Nitroreductase-like"/>
</dbReference>
<dbReference type="InterPro" id="IPR036736">
    <property type="entry name" value="ACP-like_sf"/>
</dbReference>
<dbReference type="CDD" id="cd05930">
    <property type="entry name" value="A_NRPS"/>
    <property type="match status" value="1"/>
</dbReference>
<dbReference type="InterPro" id="IPR001031">
    <property type="entry name" value="Thioesterase"/>
</dbReference>
<dbReference type="InterPro" id="IPR009081">
    <property type="entry name" value="PP-bd_ACP"/>
</dbReference>
<dbReference type="PANTHER" id="PTHR45527:SF1">
    <property type="entry name" value="FATTY ACID SYNTHASE"/>
    <property type="match status" value="1"/>
</dbReference>
<dbReference type="Pfam" id="PF00975">
    <property type="entry name" value="Thioesterase"/>
    <property type="match status" value="1"/>
</dbReference>
<dbReference type="InterPro" id="IPR010071">
    <property type="entry name" value="AA_adenyl_dom"/>
</dbReference>
<dbReference type="SUPFAM" id="SSF53474">
    <property type="entry name" value="alpha/beta-Hydrolases"/>
    <property type="match status" value="1"/>
</dbReference>
<evidence type="ECO:0000256" key="1">
    <source>
        <dbReference type="ARBA" id="ARBA00022450"/>
    </source>
</evidence>
<reference evidence="5" key="1">
    <citation type="journal article" date="2019" name="Int. J. Syst. Evol. Microbiol.">
        <title>The Global Catalogue of Microorganisms (GCM) 10K type strain sequencing project: providing services to taxonomists for standard genome sequencing and annotation.</title>
        <authorList>
            <consortium name="The Broad Institute Genomics Platform"/>
            <consortium name="The Broad Institute Genome Sequencing Center for Infectious Disease"/>
            <person name="Wu L."/>
            <person name="Ma J."/>
        </authorList>
    </citation>
    <scope>NUCLEOTIDE SEQUENCE [LARGE SCALE GENOMIC DNA]</scope>
    <source>
        <strain evidence="5">CCUG 49560</strain>
    </source>
</reference>
<evidence type="ECO:0000313" key="5">
    <source>
        <dbReference type="Proteomes" id="UP001595891"/>
    </source>
</evidence>
<dbReference type="SUPFAM" id="SSF47336">
    <property type="entry name" value="ACP-like"/>
    <property type="match status" value="1"/>
</dbReference>
<dbReference type="PROSITE" id="PS00455">
    <property type="entry name" value="AMP_BINDING"/>
    <property type="match status" value="1"/>
</dbReference>
<dbReference type="Proteomes" id="UP001595891">
    <property type="component" value="Unassembled WGS sequence"/>
</dbReference>
<gene>
    <name evidence="4" type="ORF">ACFO8L_10645</name>
</gene>
<name>A0ABV9EC00_9ACTN</name>
<evidence type="ECO:0000256" key="2">
    <source>
        <dbReference type="ARBA" id="ARBA00022553"/>
    </source>
</evidence>
<dbReference type="InterPro" id="IPR029058">
    <property type="entry name" value="AB_hydrolase_fold"/>
</dbReference>
<dbReference type="NCBIfam" id="TIGR01733">
    <property type="entry name" value="AA-adenyl-dom"/>
    <property type="match status" value="1"/>
</dbReference>
<dbReference type="Gene3D" id="2.30.38.10">
    <property type="entry name" value="Luciferase, Domain 3"/>
    <property type="match status" value="1"/>
</dbReference>
<dbReference type="Pfam" id="PF00501">
    <property type="entry name" value="AMP-binding"/>
    <property type="match status" value="1"/>
</dbReference>
<dbReference type="Gene3D" id="1.10.1200.10">
    <property type="entry name" value="ACP-like"/>
    <property type="match status" value="1"/>
</dbReference>
<feature type="domain" description="Carrier" evidence="3">
    <location>
        <begin position="971"/>
        <end position="1046"/>
    </location>
</feature>
<protein>
    <submittedName>
        <fullName evidence="4">Amino acid adenylation domain-containing protein</fullName>
    </submittedName>
</protein>
<dbReference type="PANTHER" id="PTHR45527">
    <property type="entry name" value="NONRIBOSOMAL PEPTIDE SYNTHETASE"/>
    <property type="match status" value="1"/>
</dbReference>
<dbReference type="SUPFAM" id="SSF56801">
    <property type="entry name" value="Acetyl-CoA synthetase-like"/>
    <property type="match status" value="1"/>
</dbReference>
<dbReference type="InterPro" id="IPR020806">
    <property type="entry name" value="PKS_PP-bd"/>
</dbReference>